<name>A0A846Y192_9NOCA</name>
<accession>A0A846Y192</accession>
<comment type="caution">
    <text evidence="2">The sequence shown here is derived from an EMBL/GenBank/DDBJ whole genome shotgun (WGS) entry which is preliminary data.</text>
</comment>
<dbReference type="Proteomes" id="UP000565711">
    <property type="component" value="Unassembled WGS sequence"/>
</dbReference>
<feature type="domain" description="AB hydrolase-1" evidence="1">
    <location>
        <begin position="23"/>
        <end position="236"/>
    </location>
</feature>
<dbReference type="InterPro" id="IPR029058">
    <property type="entry name" value="AB_hydrolase_fold"/>
</dbReference>
<keyword evidence="2" id="KW-0378">Hydrolase</keyword>
<keyword evidence="3" id="KW-1185">Reference proteome</keyword>
<dbReference type="PANTHER" id="PTHR43798">
    <property type="entry name" value="MONOACYLGLYCEROL LIPASE"/>
    <property type="match status" value="1"/>
</dbReference>
<dbReference type="RefSeq" id="WP_067877953.1">
    <property type="nucleotide sequence ID" value="NZ_JAAXOP010000012.1"/>
</dbReference>
<dbReference type="InterPro" id="IPR000073">
    <property type="entry name" value="AB_hydrolase_1"/>
</dbReference>
<reference evidence="2 3" key="1">
    <citation type="submission" date="2020-04" db="EMBL/GenBank/DDBJ databases">
        <title>MicrobeNet Type strains.</title>
        <authorList>
            <person name="Nicholson A.C."/>
        </authorList>
    </citation>
    <scope>NUCLEOTIDE SEQUENCE [LARGE SCALE GENOMIC DNA]</scope>
    <source>
        <strain evidence="2 3">JCM 12354</strain>
    </source>
</reference>
<proteinExistence type="predicted"/>
<sequence>MGEYIEAGGLRTYYEAHGDGEPVVLLHGGLATVDTWGAQVEALSRHYRVYTPERRGHGRTADVPGPISYAAMAADTVAWLEAMSVPKASLIGWSDGGVVAALVAITRPDLVHKLVIIGQYLSRDGEWPSSRAELDESAADPETLSMFQQLHAPLSPDGPDHFPVVYEKVMRMWRDEPEIPLSDIAAITAPTLIMQGDGDWVRVEHSALLSRTIPDAQLAVVPGTSHVLPMEKPGLVNTLLSDFLADEQVARMFPVGHE</sequence>
<dbReference type="Pfam" id="PF12697">
    <property type="entry name" value="Abhydrolase_6"/>
    <property type="match status" value="1"/>
</dbReference>
<protein>
    <submittedName>
        <fullName evidence="2">Alpha/beta hydrolase</fullName>
    </submittedName>
</protein>
<dbReference type="GO" id="GO:0016787">
    <property type="term" value="F:hydrolase activity"/>
    <property type="evidence" value="ECO:0007669"/>
    <property type="project" value="UniProtKB-KW"/>
</dbReference>
<dbReference type="InterPro" id="IPR050266">
    <property type="entry name" value="AB_hydrolase_sf"/>
</dbReference>
<dbReference type="SUPFAM" id="SSF53474">
    <property type="entry name" value="alpha/beta-Hydrolases"/>
    <property type="match status" value="1"/>
</dbReference>
<evidence type="ECO:0000313" key="3">
    <source>
        <dbReference type="Proteomes" id="UP000565711"/>
    </source>
</evidence>
<dbReference type="AlphaFoldDB" id="A0A846Y192"/>
<evidence type="ECO:0000313" key="2">
    <source>
        <dbReference type="EMBL" id="NKY52617.1"/>
    </source>
</evidence>
<gene>
    <name evidence="2" type="ORF">HGA08_20645</name>
</gene>
<evidence type="ECO:0000259" key="1">
    <source>
        <dbReference type="Pfam" id="PF12697"/>
    </source>
</evidence>
<dbReference type="Gene3D" id="3.40.50.1820">
    <property type="entry name" value="alpha/beta hydrolase"/>
    <property type="match status" value="1"/>
</dbReference>
<dbReference type="EMBL" id="JAAXOP010000012">
    <property type="protein sequence ID" value="NKY52617.1"/>
    <property type="molecule type" value="Genomic_DNA"/>
</dbReference>
<organism evidence="2 3">
    <name type="scientific">Nocardia vermiculata</name>
    <dbReference type="NCBI Taxonomy" id="257274"/>
    <lineage>
        <taxon>Bacteria</taxon>
        <taxon>Bacillati</taxon>
        <taxon>Actinomycetota</taxon>
        <taxon>Actinomycetes</taxon>
        <taxon>Mycobacteriales</taxon>
        <taxon>Nocardiaceae</taxon>
        <taxon>Nocardia</taxon>
    </lineage>
</organism>